<dbReference type="EMBL" id="AMFJ01000357">
    <property type="protein sequence ID" value="EKE28284.1"/>
    <property type="molecule type" value="Genomic_DNA"/>
</dbReference>
<reference evidence="1" key="1">
    <citation type="journal article" date="2012" name="Science">
        <title>Fermentation, hydrogen, and sulfur metabolism in multiple uncultivated bacterial phyla.</title>
        <authorList>
            <person name="Wrighton K.C."/>
            <person name="Thomas B.C."/>
            <person name="Sharon I."/>
            <person name="Miller C.S."/>
            <person name="Castelle C.J."/>
            <person name="VerBerkmoes N.C."/>
            <person name="Wilkins M.J."/>
            <person name="Hettich R.L."/>
            <person name="Lipton M.S."/>
            <person name="Williams K.H."/>
            <person name="Long P.E."/>
            <person name="Banfield J.F."/>
        </authorList>
    </citation>
    <scope>NUCLEOTIDE SEQUENCE [LARGE SCALE GENOMIC DNA]</scope>
</reference>
<gene>
    <name evidence="1" type="ORF">ACD_3C00083G0023</name>
</gene>
<proteinExistence type="predicted"/>
<organism evidence="1">
    <name type="scientific">uncultured bacterium</name>
    <name type="common">gcode 4</name>
    <dbReference type="NCBI Taxonomy" id="1234023"/>
    <lineage>
        <taxon>Bacteria</taxon>
        <taxon>environmental samples</taxon>
    </lineage>
</organism>
<accession>K2GDF8</accession>
<name>K2GDF8_9BACT</name>
<evidence type="ECO:0000313" key="1">
    <source>
        <dbReference type="EMBL" id="EKE28284.1"/>
    </source>
</evidence>
<dbReference type="AlphaFoldDB" id="K2GDF8"/>
<protein>
    <submittedName>
        <fullName evidence="1">Uncharacterized protein</fullName>
    </submittedName>
</protein>
<sequence>MQPLPIILIHKWYQSYLEYSILQAKKFNAESEIYLIWDSANKFLWNKLWVKHLLISDFEESIQDINKSYKHLSGNSYQYELFCFQRWFILRDFANKNNYDKFIYIDSDILLYTNVSDEIIRFNKIMDFDLAYVWSSWHTSYFNNQQSISDFCEFILDYYKDNKKLDYLERFFSEYSKIQTTWWVSDMYLFWIYKSVNPKIFNISEIIWWSIYDANFNSTLGNYDFGSLFPDFFKDFDFNPVTFKPFLNSKKIILKNWHVYWFLHWTKEVAIKFNTLHLQGFSKSYMRYFYNEQFIRLKINIFIHYIIEIIYSNSKIIRYLRKSYKHIYEKIIFKGI</sequence>
<comment type="caution">
    <text evidence="1">The sequence shown here is derived from an EMBL/GenBank/DDBJ whole genome shotgun (WGS) entry which is preliminary data.</text>
</comment>